<feature type="non-terminal residue" evidence="1">
    <location>
        <position position="1"/>
    </location>
</feature>
<comment type="caution">
    <text evidence="1">The sequence shown here is derived from an EMBL/GenBank/DDBJ whole genome shotgun (WGS) entry which is preliminary data.</text>
</comment>
<keyword evidence="2" id="KW-1185">Reference proteome</keyword>
<dbReference type="Proteomes" id="UP001152795">
    <property type="component" value="Unassembled WGS sequence"/>
</dbReference>
<proteinExistence type="predicted"/>
<gene>
    <name evidence="1" type="ORF">PACLA_8A088878</name>
</gene>
<evidence type="ECO:0000313" key="1">
    <source>
        <dbReference type="EMBL" id="CAB4043394.1"/>
    </source>
</evidence>
<protein>
    <submittedName>
        <fullName evidence="1">Uncharacterized protein</fullName>
    </submittedName>
</protein>
<reference evidence="1" key="1">
    <citation type="submission" date="2020-04" db="EMBL/GenBank/DDBJ databases">
        <authorList>
            <person name="Alioto T."/>
            <person name="Alioto T."/>
            <person name="Gomez Garrido J."/>
        </authorList>
    </citation>
    <scope>NUCLEOTIDE SEQUENCE</scope>
    <source>
        <strain evidence="1">A484AB</strain>
    </source>
</reference>
<evidence type="ECO:0000313" key="2">
    <source>
        <dbReference type="Proteomes" id="UP001152795"/>
    </source>
</evidence>
<dbReference type="EMBL" id="CACRXK020032266">
    <property type="protein sequence ID" value="CAB4043394.1"/>
    <property type="molecule type" value="Genomic_DNA"/>
</dbReference>
<sequence length="174" mass="19658">PEIVIQGIRPDDKFSHTYYGYGKVGILCTGEGGNLTRVFWNRTDDNGNSIILNTTSLDHHSRGIWQAKLVYRPNPLNLSYTYKCIAENKCCPTEISEPLPISYNPTFNCHFGLGFGVLKELYEIIAIPKKRSVKISWKYDSDPEDTGLVIGLSGSSQDKITFNVTAREYVFRDL</sequence>
<feature type="non-terminal residue" evidence="1">
    <location>
        <position position="174"/>
    </location>
</feature>
<name>A0A7D9M669_PARCT</name>
<dbReference type="AlphaFoldDB" id="A0A7D9M669"/>
<accession>A0A7D9M669</accession>
<organism evidence="1 2">
    <name type="scientific">Paramuricea clavata</name>
    <name type="common">Red gorgonian</name>
    <name type="synonym">Violescent sea-whip</name>
    <dbReference type="NCBI Taxonomy" id="317549"/>
    <lineage>
        <taxon>Eukaryota</taxon>
        <taxon>Metazoa</taxon>
        <taxon>Cnidaria</taxon>
        <taxon>Anthozoa</taxon>
        <taxon>Octocorallia</taxon>
        <taxon>Malacalcyonacea</taxon>
        <taxon>Plexauridae</taxon>
        <taxon>Paramuricea</taxon>
    </lineage>
</organism>